<organism evidence="1 4">
    <name type="scientific">Paraburkholderia hospita</name>
    <dbReference type="NCBI Taxonomy" id="169430"/>
    <lineage>
        <taxon>Bacteria</taxon>
        <taxon>Pseudomonadati</taxon>
        <taxon>Pseudomonadota</taxon>
        <taxon>Betaproteobacteria</taxon>
        <taxon>Burkholderiales</taxon>
        <taxon>Burkholderiaceae</taxon>
        <taxon>Paraburkholderia</taxon>
    </lineage>
</organism>
<dbReference type="GeneID" id="55534911"/>
<dbReference type="Proteomes" id="UP000236649">
    <property type="component" value="Chromosome 3"/>
</dbReference>
<sequence>MQECLHCHELFYPEDEEIQVRLGQKDRPVDLTAYSSAATAFDDERDGQGDFSTPAKRIETLWPDVAPLKQARFHCLLFF</sequence>
<gene>
    <name evidence="1" type="ORF">C2L64_42170</name>
    <name evidence="2" type="ORF">WQE_42339</name>
</gene>
<evidence type="ECO:0000313" key="2">
    <source>
        <dbReference type="EMBL" id="EIM95055.1"/>
    </source>
</evidence>
<dbReference type="KEGG" id="phs:C2L64_42170"/>
<evidence type="ECO:0000313" key="4">
    <source>
        <dbReference type="Proteomes" id="UP000236649"/>
    </source>
</evidence>
<reference evidence="2 3" key="1">
    <citation type="journal article" date="2012" name="J. Bacteriol.">
        <title>Draft Genome Sequence of the Soil Bacterium Burkholderia terrae Strain BS001, Which Interacts with Fungal Surface Structures.</title>
        <authorList>
            <person name="Nazir R."/>
            <person name="Hansen M.A."/>
            <person name="Sorensen S."/>
            <person name="van Elsas J.D."/>
        </authorList>
    </citation>
    <scope>NUCLEOTIDE SEQUENCE [LARGE SCALE GENOMIC DNA]</scope>
    <source>
        <strain evidence="2 3">BS001</strain>
    </source>
</reference>
<evidence type="ECO:0000313" key="1">
    <source>
        <dbReference type="EMBL" id="AUT74812.1"/>
    </source>
</evidence>
<accession>A0AAN1MPM5</accession>
<evidence type="ECO:0000313" key="3">
    <source>
        <dbReference type="Proteomes" id="UP000004980"/>
    </source>
</evidence>
<protein>
    <submittedName>
        <fullName evidence="1">Uncharacterized protein</fullName>
    </submittedName>
</protein>
<keyword evidence="3" id="KW-1185">Reference proteome</keyword>
<proteinExistence type="predicted"/>
<reference evidence="1 4" key="2">
    <citation type="submission" date="2018-01" db="EMBL/GenBank/DDBJ databases">
        <title>Species boundaries and ecological features among Paraburkholderia terrae DSMZ17804T, P. hospita DSMZ17164T and P. caribensis DSMZ13236T.</title>
        <authorList>
            <person name="Pratama A.A."/>
        </authorList>
    </citation>
    <scope>NUCLEOTIDE SEQUENCE [LARGE SCALE GENOMIC DNA]</scope>
    <source>
        <strain evidence="1 4">DSM 17164</strain>
    </source>
</reference>
<dbReference type="EMBL" id="CP026107">
    <property type="protein sequence ID" value="AUT74812.1"/>
    <property type="molecule type" value="Genomic_DNA"/>
</dbReference>
<name>A0AAN1MPM5_9BURK</name>
<dbReference type="RefSeq" id="WP_009770220.1">
    <property type="nucleotide sequence ID" value="NZ_AKAU01000257.1"/>
</dbReference>
<dbReference type="Proteomes" id="UP000004980">
    <property type="component" value="Unassembled WGS sequence"/>
</dbReference>
<dbReference type="EMBL" id="AKAU01000257">
    <property type="protein sequence ID" value="EIM95055.1"/>
    <property type="molecule type" value="Genomic_DNA"/>
</dbReference>
<dbReference type="AlphaFoldDB" id="A0AAN1MPM5"/>